<sequence length="123" mass="13387">MFGETWPDEPDPPFPESVDPFPAYSEPVPEEIGRRARPDTGSDRAYSRDREVVAAVESGYLGLVAVFRVGLFALALGAYLLAFRGGGYYAQVITATGLVTCVYGVHRYLVYRRVLAEGGPPGE</sequence>
<dbReference type="EMBL" id="FNBK01000005">
    <property type="protein sequence ID" value="SDF29649.1"/>
    <property type="molecule type" value="Genomic_DNA"/>
</dbReference>
<dbReference type="Pfam" id="PF24008">
    <property type="entry name" value="DUF7322"/>
    <property type="match status" value="1"/>
</dbReference>
<evidence type="ECO:0000256" key="1">
    <source>
        <dbReference type="SAM" id="MobiDB-lite"/>
    </source>
</evidence>
<dbReference type="Proteomes" id="UP000199076">
    <property type="component" value="Unassembled WGS sequence"/>
</dbReference>
<keyword evidence="2" id="KW-0812">Transmembrane</keyword>
<keyword evidence="5" id="KW-1185">Reference proteome</keyword>
<dbReference type="InterPro" id="IPR055746">
    <property type="entry name" value="DUF7322"/>
</dbReference>
<accession>A0A1G7JYJ6</accession>
<evidence type="ECO:0000313" key="4">
    <source>
        <dbReference type="EMBL" id="SDF29649.1"/>
    </source>
</evidence>
<protein>
    <recommendedName>
        <fullName evidence="3">DUF7322 domain-containing protein</fullName>
    </recommendedName>
</protein>
<dbReference type="RefSeq" id="WP_092690317.1">
    <property type="nucleotide sequence ID" value="NZ_FNBK01000005.1"/>
</dbReference>
<gene>
    <name evidence="4" type="ORF">SAMN05216218_10595</name>
</gene>
<feature type="compositionally biased region" description="Basic and acidic residues" evidence="1">
    <location>
        <begin position="31"/>
        <end position="48"/>
    </location>
</feature>
<feature type="domain" description="DUF7322" evidence="3">
    <location>
        <begin position="55"/>
        <end position="108"/>
    </location>
</feature>
<reference evidence="5" key="1">
    <citation type="submission" date="2016-10" db="EMBL/GenBank/DDBJ databases">
        <authorList>
            <person name="Varghese N."/>
            <person name="Submissions S."/>
        </authorList>
    </citation>
    <scope>NUCLEOTIDE SEQUENCE [LARGE SCALE GENOMIC DNA]</scope>
    <source>
        <strain evidence="5">IBRC-M 10760</strain>
    </source>
</reference>
<keyword evidence="2" id="KW-0472">Membrane</keyword>
<evidence type="ECO:0000313" key="5">
    <source>
        <dbReference type="Proteomes" id="UP000199076"/>
    </source>
</evidence>
<feature type="transmembrane region" description="Helical" evidence="2">
    <location>
        <begin position="88"/>
        <end position="105"/>
    </location>
</feature>
<evidence type="ECO:0000259" key="3">
    <source>
        <dbReference type="Pfam" id="PF24008"/>
    </source>
</evidence>
<organism evidence="4 5">
    <name type="scientific">Halorientalis regularis</name>
    <dbReference type="NCBI Taxonomy" id="660518"/>
    <lineage>
        <taxon>Archaea</taxon>
        <taxon>Methanobacteriati</taxon>
        <taxon>Methanobacteriota</taxon>
        <taxon>Stenosarchaea group</taxon>
        <taxon>Halobacteria</taxon>
        <taxon>Halobacteriales</taxon>
        <taxon>Haloarculaceae</taxon>
        <taxon>Halorientalis</taxon>
    </lineage>
</organism>
<name>A0A1G7JYJ6_9EURY</name>
<evidence type="ECO:0000256" key="2">
    <source>
        <dbReference type="SAM" id="Phobius"/>
    </source>
</evidence>
<dbReference type="AlphaFoldDB" id="A0A1G7JYJ6"/>
<feature type="transmembrane region" description="Helical" evidence="2">
    <location>
        <begin position="60"/>
        <end position="82"/>
    </location>
</feature>
<feature type="compositionally biased region" description="Acidic residues" evidence="1">
    <location>
        <begin position="1"/>
        <end position="11"/>
    </location>
</feature>
<dbReference type="STRING" id="660518.SAMN05216218_10595"/>
<feature type="region of interest" description="Disordered" evidence="1">
    <location>
        <begin position="1"/>
        <end position="48"/>
    </location>
</feature>
<keyword evidence="2" id="KW-1133">Transmembrane helix</keyword>
<proteinExistence type="predicted"/>
<dbReference type="OrthoDB" id="375123at2157"/>